<dbReference type="PANTHER" id="PTHR35550:SF2">
    <property type="entry name" value="OS05G0401200 PROTEIN"/>
    <property type="match status" value="1"/>
</dbReference>
<dbReference type="EMBL" id="BRYA01000399">
    <property type="protein sequence ID" value="GMI48452.1"/>
    <property type="molecule type" value="Genomic_DNA"/>
</dbReference>
<dbReference type="PANTHER" id="PTHR35550">
    <property type="match status" value="1"/>
</dbReference>
<keyword evidence="1" id="KW-1133">Transmembrane helix</keyword>
<feature type="transmembrane region" description="Helical" evidence="1">
    <location>
        <begin position="33"/>
        <end position="59"/>
    </location>
</feature>
<evidence type="ECO:0000313" key="3">
    <source>
        <dbReference type="Proteomes" id="UP001165065"/>
    </source>
</evidence>
<accession>A0A9W7GR16</accession>
<protein>
    <submittedName>
        <fullName evidence="2">Uncharacterized protein</fullName>
    </submittedName>
</protein>
<evidence type="ECO:0000256" key="1">
    <source>
        <dbReference type="SAM" id="Phobius"/>
    </source>
</evidence>
<reference evidence="3" key="1">
    <citation type="journal article" date="2023" name="Commun. Biol.">
        <title>Genome analysis of Parmales, the sister group of diatoms, reveals the evolutionary specialization of diatoms from phago-mixotrophs to photoautotrophs.</title>
        <authorList>
            <person name="Ban H."/>
            <person name="Sato S."/>
            <person name="Yoshikawa S."/>
            <person name="Yamada K."/>
            <person name="Nakamura Y."/>
            <person name="Ichinomiya M."/>
            <person name="Sato N."/>
            <person name="Blanc-Mathieu R."/>
            <person name="Endo H."/>
            <person name="Kuwata A."/>
            <person name="Ogata H."/>
        </authorList>
    </citation>
    <scope>NUCLEOTIDE SEQUENCE [LARGE SCALE GENOMIC DNA]</scope>
</reference>
<name>A0A9W7GR16_9STRA</name>
<sequence>MQSRLLRTSLGSTSTSQGDLLIAPPSLKLGLAFLAPSILLSFISLYFFPILLFSVFLLIQTARVRFVFDDTSFSLQNVKPFSSELESSGENFVVGGENRWRYDSFVNYDFFPESFPILVYFKETQTPEDKWAEGPGGLDKVGGGQLHFFPAIVDTDCLKEEFAKRGCAKK</sequence>
<keyword evidence="1" id="KW-0812">Transmembrane</keyword>
<dbReference type="OrthoDB" id="1921626at2759"/>
<organism evidence="2 3">
    <name type="scientific">Triparma columacea</name>
    <dbReference type="NCBI Taxonomy" id="722753"/>
    <lineage>
        <taxon>Eukaryota</taxon>
        <taxon>Sar</taxon>
        <taxon>Stramenopiles</taxon>
        <taxon>Ochrophyta</taxon>
        <taxon>Bolidophyceae</taxon>
        <taxon>Parmales</taxon>
        <taxon>Triparmaceae</taxon>
        <taxon>Triparma</taxon>
    </lineage>
</organism>
<evidence type="ECO:0000313" key="2">
    <source>
        <dbReference type="EMBL" id="GMI48452.1"/>
    </source>
</evidence>
<dbReference type="Pfam" id="PF11317">
    <property type="entry name" value="DUF3119"/>
    <property type="match status" value="1"/>
</dbReference>
<comment type="caution">
    <text evidence="2">The sequence shown here is derived from an EMBL/GenBank/DDBJ whole genome shotgun (WGS) entry which is preliminary data.</text>
</comment>
<proteinExistence type="predicted"/>
<gene>
    <name evidence="2" type="ORF">TrCOL_g6655</name>
</gene>
<dbReference type="InterPro" id="IPR021467">
    <property type="entry name" value="DUF3119"/>
</dbReference>
<keyword evidence="3" id="KW-1185">Reference proteome</keyword>
<keyword evidence="1" id="KW-0472">Membrane</keyword>
<dbReference type="AlphaFoldDB" id="A0A9W7GR16"/>
<dbReference type="Proteomes" id="UP001165065">
    <property type="component" value="Unassembled WGS sequence"/>
</dbReference>